<feature type="compositionally biased region" description="Low complexity" evidence="1">
    <location>
        <begin position="25"/>
        <end position="36"/>
    </location>
</feature>
<accession>A0A7L5ALI2</accession>
<protein>
    <submittedName>
        <fullName evidence="2">Uncharacterized protein</fullName>
    </submittedName>
</protein>
<proteinExistence type="predicted"/>
<evidence type="ECO:0000256" key="1">
    <source>
        <dbReference type="SAM" id="MobiDB-lite"/>
    </source>
</evidence>
<dbReference type="AlphaFoldDB" id="A0A7L5ALI2"/>
<dbReference type="KEGG" id="mant:BHD05_05340"/>
<gene>
    <name evidence="2" type="ORF">BHD05_05340</name>
</gene>
<reference evidence="2 3" key="1">
    <citation type="submission" date="2016-09" db="EMBL/GenBank/DDBJ databases">
        <title>Complete genome sequence of microbes from the polar regions.</title>
        <authorList>
            <person name="Liao L."/>
            <person name="Chen B."/>
        </authorList>
    </citation>
    <scope>NUCLEOTIDE SEQUENCE [LARGE SCALE GENOMIC DNA]</scope>
    <source>
        <strain evidence="2 3">ZS314</strain>
    </source>
</reference>
<dbReference type="EMBL" id="CP017146">
    <property type="protein sequence ID" value="QHO69159.1"/>
    <property type="molecule type" value="Genomic_DNA"/>
</dbReference>
<evidence type="ECO:0000313" key="3">
    <source>
        <dbReference type="Proteomes" id="UP000464507"/>
    </source>
</evidence>
<keyword evidence="3" id="KW-1185">Reference proteome</keyword>
<organism evidence="2 3">
    <name type="scientific">Marisediminicola antarctica</name>
    <dbReference type="NCBI Taxonomy" id="674079"/>
    <lineage>
        <taxon>Bacteria</taxon>
        <taxon>Bacillati</taxon>
        <taxon>Actinomycetota</taxon>
        <taxon>Actinomycetes</taxon>
        <taxon>Micrococcales</taxon>
        <taxon>Microbacteriaceae</taxon>
        <taxon>Marisediminicola</taxon>
    </lineage>
</organism>
<name>A0A7L5ALI2_9MICO</name>
<evidence type="ECO:0000313" key="2">
    <source>
        <dbReference type="EMBL" id="QHO69159.1"/>
    </source>
</evidence>
<dbReference type="Proteomes" id="UP000464507">
    <property type="component" value="Chromosome"/>
</dbReference>
<feature type="compositionally biased region" description="Basic and acidic residues" evidence="1">
    <location>
        <begin position="1"/>
        <end position="17"/>
    </location>
</feature>
<feature type="region of interest" description="Disordered" evidence="1">
    <location>
        <begin position="1"/>
        <end position="70"/>
    </location>
</feature>
<dbReference type="RefSeq" id="WP_161885519.1">
    <property type="nucleotide sequence ID" value="NZ_CP017146.1"/>
</dbReference>
<sequence length="70" mass="7706">MRESNRTKAEQQRETQRRAGLIVKASQATRSAQAQRPKVNAPATTDASGRPRGRMDTASIRNASIRRPGC</sequence>